<comment type="caution">
    <text evidence="1">The sequence shown here is derived from an EMBL/GenBank/DDBJ whole genome shotgun (WGS) entry which is preliminary data.</text>
</comment>
<protein>
    <submittedName>
        <fullName evidence="1">Uncharacterized protein</fullName>
    </submittedName>
</protein>
<accession>X0TWD8</accession>
<dbReference type="EMBL" id="BARS01010848">
    <property type="protein sequence ID" value="GAF97918.1"/>
    <property type="molecule type" value="Genomic_DNA"/>
</dbReference>
<sequence>YDWAWHTTALESTLHGLAPHLTSNAPFFGLITENEARFDASAMVAADIAGFNLESIALRRKSGQTQCLWRKTESRTPPAPMEAAPLVQTAARDYLAQRGEPSHYLKLQAAGMQALTKHGRLTIPDRTPAEIYSETRTTIEFGLTFRSGFLRFGPSEHSLEVGQWWPRDPGDVQPPLADRVEMALVNHLLDLPGSSFAEIDTALCQAFPELETPEEELVAAILESYAEQEGEGQWAIRENDSPKARQEDLMEMNQLLTQLGELLGFVVDAGETTVTWRYLATGEMLHFFTTAS</sequence>
<name>X0TWD8_9ZZZZ</name>
<feature type="non-terminal residue" evidence="1">
    <location>
        <position position="1"/>
    </location>
</feature>
<gene>
    <name evidence="1" type="ORF">S01H1_19954</name>
</gene>
<evidence type="ECO:0000313" key="1">
    <source>
        <dbReference type="EMBL" id="GAF97918.1"/>
    </source>
</evidence>
<reference evidence="1" key="1">
    <citation type="journal article" date="2014" name="Front. Microbiol.">
        <title>High frequency of phylogenetically diverse reductive dehalogenase-homologous genes in deep subseafloor sedimentary metagenomes.</title>
        <authorList>
            <person name="Kawai M."/>
            <person name="Futagami T."/>
            <person name="Toyoda A."/>
            <person name="Takaki Y."/>
            <person name="Nishi S."/>
            <person name="Hori S."/>
            <person name="Arai W."/>
            <person name="Tsubouchi T."/>
            <person name="Morono Y."/>
            <person name="Uchiyama I."/>
            <person name="Ito T."/>
            <person name="Fujiyama A."/>
            <person name="Inagaki F."/>
            <person name="Takami H."/>
        </authorList>
    </citation>
    <scope>NUCLEOTIDE SEQUENCE</scope>
    <source>
        <strain evidence="1">Expedition CK06-06</strain>
    </source>
</reference>
<feature type="non-terminal residue" evidence="1">
    <location>
        <position position="292"/>
    </location>
</feature>
<organism evidence="1">
    <name type="scientific">marine sediment metagenome</name>
    <dbReference type="NCBI Taxonomy" id="412755"/>
    <lineage>
        <taxon>unclassified sequences</taxon>
        <taxon>metagenomes</taxon>
        <taxon>ecological metagenomes</taxon>
    </lineage>
</organism>
<dbReference type="AlphaFoldDB" id="X0TWD8"/>
<proteinExistence type="predicted"/>